<evidence type="ECO:0000313" key="4">
    <source>
        <dbReference type="Proteomes" id="UP001165060"/>
    </source>
</evidence>
<sequence>MKGPPRVLPSLIDDASDVAGDGLSPVSPTHAASSPLHKRRTSGTKANYLAPSSTASVDGRRKSISTNLPEPSKVAPSAQKLRDTFQLMFYYQMGCKAHPSSSSKSRDAWMWFHIIGSITGMILRSVFAAHALDSDPDVGLRPTAPLFQLLQFLACMNCLSKKLNLWVATVDNGAIDHVLLNLSEVNAQKVLKVHRFFAKYQTGDPNNWTGKWVSVPLVPFLLVLTLGFWLPPLLSSSLPFCQPFPSQSALYVIGMLVDILTLTPAAFSTTLQCFCVSA</sequence>
<dbReference type="EMBL" id="BRYB01003201">
    <property type="protein sequence ID" value="GMI32607.1"/>
    <property type="molecule type" value="Genomic_DNA"/>
</dbReference>
<keyword evidence="4" id="KW-1185">Reference proteome</keyword>
<comment type="caution">
    <text evidence="3">The sequence shown here is derived from an EMBL/GenBank/DDBJ whole genome shotgun (WGS) entry which is preliminary data.</text>
</comment>
<feature type="transmembrane region" description="Helical" evidence="2">
    <location>
        <begin position="217"/>
        <end position="236"/>
    </location>
</feature>
<accession>A0ABQ6MU65</accession>
<keyword evidence="2" id="KW-0472">Membrane</keyword>
<keyword evidence="2" id="KW-0812">Transmembrane</keyword>
<organism evidence="3 4">
    <name type="scientific">Tetraparma gracilis</name>
    <dbReference type="NCBI Taxonomy" id="2962635"/>
    <lineage>
        <taxon>Eukaryota</taxon>
        <taxon>Sar</taxon>
        <taxon>Stramenopiles</taxon>
        <taxon>Ochrophyta</taxon>
        <taxon>Bolidophyceae</taxon>
        <taxon>Parmales</taxon>
        <taxon>Triparmaceae</taxon>
        <taxon>Tetraparma</taxon>
    </lineage>
</organism>
<feature type="non-terminal residue" evidence="3">
    <location>
        <position position="278"/>
    </location>
</feature>
<evidence type="ECO:0000256" key="2">
    <source>
        <dbReference type="SAM" id="Phobius"/>
    </source>
</evidence>
<keyword evidence="2" id="KW-1133">Transmembrane helix</keyword>
<feature type="region of interest" description="Disordered" evidence="1">
    <location>
        <begin position="1"/>
        <end position="75"/>
    </location>
</feature>
<feature type="transmembrane region" description="Helical" evidence="2">
    <location>
        <begin position="248"/>
        <end position="267"/>
    </location>
</feature>
<proteinExistence type="predicted"/>
<protein>
    <submittedName>
        <fullName evidence="3">Uncharacterized protein</fullName>
    </submittedName>
</protein>
<reference evidence="3 4" key="1">
    <citation type="journal article" date="2023" name="Commun. Biol.">
        <title>Genome analysis of Parmales, the sister group of diatoms, reveals the evolutionary specialization of diatoms from phago-mixotrophs to photoautotrophs.</title>
        <authorList>
            <person name="Ban H."/>
            <person name="Sato S."/>
            <person name="Yoshikawa S."/>
            <person name="Yamada K."/>
            <person name="Nakamura Y."/>
            <person name="Ichinomiya M."/>
            <person name="Sato N."/>
            <person name="Blanc-Mathieu R."/>
            <person name="Endo H."/>
            <person name="Kuwata A."/>
            <person name="Ogata H."/>
        </authorList>
    </citation>
    <scope>NUCLEOTIDE SEQUENCE [LARGE SCALE GENOMIC DNA]</scope>
</reference>
<gene>
    <name evidence="3" type="ORF">TeGR_g11653</name>
</gene>
<evidence type="ECO:0000313" key="3">
    <source>
        <dbReference type="EMBL" id="GMI32607.1"/>
    </source>
</evidence>
<name>A0ABQ6MU65_9STRA</name>
<dbReference type="Proteomes" id="UP001165060">
    <property type="component" value="Unassembled WGS sequence"/>
</dbReference>
<evidence type="ECO:0000256" key="1">
    <source>
        <dbReference type="SAM" id="MobiDB-lite"/>
    </source>
</evidence>